<dbReference type="EMBL" id="CP094241">
    <property type="protein sequence ID" value="UNV84482.1"/>
    <property type="molecule type" value="Genomic_DNA"/>
</dbReference>
<dbReference type="Proteomes" id="UP000829455">
    <property type="component" value="Chromosome"/>
</dbReference>
<evidence type="ECO:0000313" key="4">
    <source>
        <dbReference type="Proteomes" id="UP000829455"/>
    </source>
</evidence>
<evidence type="ECO:0000313" key="3">
    <source>
        <dbReference type="Proteomes" id="UP000004982"/>
    </source>
</evidence>
<protein>
    <submittedName>
        <fullName evidence="1">Uncharacterized protein</fullName>
    </submittedName>
</protein>
<gene>
    <name evidence="1" type="ORF">HMPREF9418_0507</name>
    <name evidence="2" type="ORF">MON40_10790</name>
</gene>
<keyword evidence="4" id="KW-1185">Reference proteome</keyword>
<reference evidence="2 4" key="2">
    <citation type="submission" date="2022-03" db="EMBL/GenBank/DDBJ databases">
        <title>Genome sequencing of Neisseria macacae.</title>
        <authorList>
            <person name="Baek M.-G."/>
        </authorList>
    </citation>
    <scope>NUCLEOTIDE SEQUENCE [LARGE SCALE GENOMIC DNA]</scope>
    <source>
        <strain evidence="2 4">ATCC 33926</strain>
    </source>
</reference>
<organism evidence="1 3">
    <name type="scientific">Neisseria macacae ATCC 33926</name>
    <dbReference type="NCBI Taxonomy" id="997348"/>
    <lineage>
        <taxon>Bacteria</taxon>
        <taxon>Pseudomonadati</taxon>
        <taxon>Pseudomonadota</taxon>
        <taxon>Betaproteobacteria</taxon>
        <taxon>Neisseriales</taxon>
        <taxon>Neisseriaceae</taxon>
        <taxon>Neisseria</taxon>
    </lineage>
</organism>
<proteinExistence type="predicted"/>
<reference evidence="1 3" key="1">
    <citation type="submission" date="2011-05" db="EMBL/GenBank/DDBJ databases">
        <authorList>
            <person name="Muzny D."/>
            <person name="Qin X."/>
            <person name="Deng J."/>
            <person name="Jiang H."/>
            <person name="Liu Y."/>
            <person name="Qu J."/>
            <person name="Song X.-Z."/>
            <person name="Zhang L."/>
            <person name="Thornton R."/>
            <person name="Coyle M."/>
            <person name="Francisco L."/>
            <person name="Jackson L."/>
            <person name="Javaid M."/>
            <person name="Korchina V."/>
            <person name="Kovar C."/>
            <person name="Mata R."/>
            <person name="Mathew T."/>
            <person name="Ngo R."/>
            <person name="Nguyen L."/>
            <person name="Nguyen N."/>
            <person name="Okwuonu G."/>
            <person name="Ongeri F."/>
            <person name="Pham C."/>
            <person name="Simmons D."/>
            <person name="Wilczek-Boney K."/>
            <person name="Hale W."/>
            <person name="Jakkamsetti A."/>
            <person name="Pham P."/>
            <person name="Ruth R."/>
            <person name="San Lucas F."/>
            <person name="Warren J."/>
            <person name="Zhang J."/>
            <person name="Zhao Z."/>
            <person name="Zhou C."/>
            <person name="Zhu D."/>
            <person name="Lee S."/>
            <person name="Bess C."/>
            <person name="Blankenburg K."/>
            <person name="Forbes L."/>
            <person name="Fu Q."/>
            <person name="Gubbala S."/>
            <person name="Hirani K."/>
            <person name="Jayaseelan J.C."/>
            <person name="Lara F."/>
            <person name="Munidasa M."/>
            <person name="Palculict T."/>
            <person name="Patil S."/>
            <person name="Pu L.-L."/>
            <person name="Saada N."/>
            <person name="Tang L."/>
            <person name="Weissenberger G."/>
            <person name="Zhu Y."/>
            <person name="Hemphill L."/>
            <person name="Shang Y."/>
            <person name="Youmans B."/>
            <person name="Ayvaz T."/>
            <person name="Ross M."/>
            <person name="Santibanez J."/>
            <person name="Aqrawi P."/>
            <person name="Gross S."/>
            <person name="Joshi V."/>
            <person name="Fowler G."/>
            <person name="Nazareth L."/>
            <person name="Reid J."/>
            <person name="Worley K."/>
            <person name="Petrosino J."/>
            <person name="Highlander S."/>
            <person name="Gibbs R."/>
        </authorList>
    </citation>
    <scope>NUCLEOTIDE SEQUENCE [LARGE SCALE GENOMIC DNA]</scope>
    <source>
        <strain evidence="1 3">ATCC 33926</strain>
    </source>
</reference>
<dbReference type="RefSeq" id="WP_003776589.1">
    <property type="nucleotide sequence ID" value="NZ_CP094241.1"/>
</dbReference>
<dbReference type="EMBL" id="AFQE01000025">
    <property type="protein sequence ID" value="EGQ78018.1"/>
    <property type="molecule type" value="Genomic_DNA"/>
</dbReference>
<evidence type="ECO:0000313" key="1">
    <source>
        <dbReference type="EMBL" id="EGQ78018.1"/>
    </source>
</evidence>
<name>A0AA36ULD8_9NEIS</name>
<evidence type="ECO:0000313" key="2">
    <source>
        <dbReference type="EMBL" id="UNV84482.1"/>
    </source>
</evidence>
<dbReference type="AlphaFoldDB" id="A0AA36ULD8"/>
<dbReference type="Proteomes" id="UP000004982">
    <property type="component" value="Unassembled WGS sequence"/>
</dbReference>
<sequence>MKLRLTLTALLALSLNGCLTEQLWEEDKKVEKITFHPITSDQVHSFGIVNKDNDQLEKGSIVMMGEKYWFVINTKDSKDLTPILNVKLDKKFQIADAKKYKKDLKALPVVVNNEKEADFTTDFCLRYDTQKADEIAKLKNLSFETGKGRNNTVYHRCVHAKGKYYATPKNLPADYKFEQSIPVSIGYTTSRVYTSPVKVVGTLLITPLTLTVDALTPVLFIPAMMTGGGFTPSF</sequence>
<accession>A0AA36ULD8</accession>